<name>A0ABU0LNT3_9HYPH</name>
<feature type="domain" description="C-type lysozyme inhibitor" evidence="5">
    <location>
        <begin position="70"/>
        <end position="135"/>
    </location>
</feature>
<keyword evidence="2" id="KW-0472">Membrane</keyword>
<keyword evidence="3" id="KW-0564">Palmitate</keyword>
<evidence type="ECO:0000256" key="2">
    <source>
        <dbReference type="ARBA" id="ARBA00023136"/>
    </source>
</evidence>
<dbReference type="SUPFAM" id="SSF141488">
    <property type="entry name" value="YdhA-like"/>
    <property type="match status" value="1"/>
</dbReference>
<dbReference type="RefSeq" id="WP_306889124.1">
    <property type="nucleotide sequence ID" value="NZ_JAUSVR010000003.1"/>
</dbReference>
<gene>
    <name evidence="6" type="ORF">QOZ99_001253</name>
</gene>
<proteinExistence type="predicted"/>
<evidence type="ECO:0000313" key="7">
    <source>
        <dbReference type="Proteomes" id="UP001235094"/>
    </source>
</evidence>
<keyword evidence="4" id="KW-0449">Lipoprotein</keyword>
<dbReference type="Gene3D" id="2.40.128.200">
    <property type="match status" value="1"/>
</dbReference>
<dbReference type="Pfam" id="PF09864">
    <property type="entry name" value="MliC"/>
    <property type="match status" value="1"/>
</dbReference>
<evidence type="ECO:0000259" key="5">
    <source>
        <dbReference type="Pfam" id="PF09864"/>
    </source>
</evidence>
<accession>A0ABU0LNT3</accession>
<dbReference type="EMBL" id="JAUSVR010000003">
    <property type="protein sequence ID" value="MDQ0510370.1"/>
    <property type="molecule type" value="Genomic_DNA"/>
</dbReference>
<reference evidence="6 7" key="1">
    <citation type="submission" date="2023-07" db="EMBL/GenBank/DDBJ databases">
        <title>Genomic Encyclopedia of Type Strains, Phase IV (KMG-IV): sequencing the most valuable type-strain genomes for metagenomic binning, comparative biology and taxonomic classification.</title>
        <authorList>
            <person name="Goeker M."/>
        </authorList>
    </citation>
    <scope>NUCLEOTIDE SEQUENCE [LARGE SCALE GENOMIC DNA]</scope>
    <source>
        <strain evidence="6 7">DSM 15561</strain>
    </source>
</reference>
<dbReference type="InterPro" id="IPR018660">
    <property type="entry name" value="MliC"/>
</dbReference>
<organism evidence="6 7">
    <name type="scientific">Ancylobacter amanitiformis</name>
    <dbReference type="NCBI Taxonomy" id="217069"/>
    <lineage>
        <taxon>Bacteria</taxon>
        <taxon>Pseudomonadati</taxon>
        <taxon>Pseudomonadota</taxon>
        <taxon>Alphaproteobacteria</taxon>
        <taxon>Hyphomicrobiales</taxon>
        <taxon>Xanthobacteraceae</taxon>
        <taxon>Ancylobacter</taxon>
    </lineage>
</organism>
<evidence type="ECO:0000256" key="1">
    <source>
        <dbReference type="ARBA" id="ARBA00022729"/>
    </source>
</evidence>
<evidence type="ECO:0000256" key="3">
    <source>
        <dbReference type="ARBA" id="ARBA00023139"/>
    </source>
</evidence>
<keyword evidence="1" id="KW-0732">Signal</keyword>
<evidence type="ECO:0000256" key="4">
    <source>
        <dbReference type="ARBA" id="ARBA00023288"/>
    </source>
</evidence>
<protein>
    <submittedName>
        <fullName evidence="6">Membrane-bound inhibitor of C-type lysozyme</fullName>
    </submittedName>
</protein>
<sequence length="147" mass="15060">MPAFADSGTTARAAACVDLSALHLPARAVARLAVPVLVALLAASGGARAADHIVIPLPKGSSVITTKVGYTCDKVKNVAATYINAPPTALATIAFDDEFVVMANVLAGSGAKYAGDRFIWWTKGNSASLYDLTKGENAPPVATCTQD</sequence>
<dbReference type="InterPro" id="IPR036328">
    <property type="entry name" value="MliC_sf"/>
</dbReference>
<dbReference type="Proteomes" id="UP001235094">
    <property type="component" value="Unassembled WGS sequence"/>
</dbReference>
<keyword evidence="7" id="KW-1185">Reference proteome</keyword>
<comment type="caution">
    <text evidence="6">The sequence shown here is derived from an EMBL/GenBank/DDBJ whole genome shotgun (WGS) entry which is preliminary data.</text>
</comment>
<evidence type="ECO:0000313" key="6">
    <source>
        <dbReference type="EMBL" id="MDQ0510370.1"/>
    </source>
</evidence>